<accession>A0A433RNV4</accession>
<evidence type="ECO:0000313" key="1">
    <source>
        <dbReference type="EMBL" id="RUS49446.1"/>
    </source>
</evidence>
<sequence length="278" mass="31918">MQPIHEQATTNLLICFDESGKNSSDPIQLMGALSIPLNIYMHPNFNTFHALNQEFSFHWTKYGGDSKIAKGIEQLFEQALPLAEYMNFNMIRYASSVLNSQAQNVFKDIYKPKKTIVDKTIYTKLPERICYGLVRGYGVHNDVQAKILIEESSEYHSRNLDSMLKEALNIHSLYRGENFVITECGYRSKGEEIGIEFIDIFLGIVGIILTCPSYKEISGKKQAKVELVLKLLKQNKLQPFLKNLRLFELQQFNQLIEANVEASIKLFIAKNYEEFISL</sequence>
<name>A0A433RNV4_9BACL</name>
<proteinExistence type="predicted"/>
<comment type="caution">
    <text evidence="2">The sequence shown here is derived from an EMBL/GenBank/DDBJ whole genome shotgun (WGS) entry which is preliminary data.</text>
</comment>
<keyword evidence="3" id="KW-1185">Reference proteome</keyword>
<dbReference type="EMBL" id="JTFC01000141">
    <property type="protein sequence ID" value="RUS50436.1"/>
    <property type="molecule type" value="Genomic_DNA"/>
</dbReference>
<dbReference type="RefSeq" id="WP_126992104.1">
    <property type="nucleotide sequence ID" value="NZ_JTFC01000141.1"/>
</dbReference>
<dbReference type="Proteomes" id="UP000288623">
    <property type="component" value="Unassembled WGS sequence"/>
</dbReference>
<evidence type="ECO:0000313" key="2">
    <source>
        <dbReference type="EMBL" id="RUS50436.1"/>
    </source>
</evidence>
<reference evidence="2 3" key="1">
    <citation type="submission" date="2014-11" db="EMBL/GenBank/DDBJ databases">
        <title>Genome sequence and analysis of novel Kurthia sp.</title>
        <authorList>
            <person name="Lawson J.N."/>
            <person name="Gonzalez J.E."/>
            <person name="Rinauldi L."/>
            <person name="Xuan Z."/>
            <person name="Firman A."/>
            <person name="Shaddox L."/>
            <person name="Trudeau A."/>
            <person name="Shah S."/>
            <person name="Reiman D."/>
        </authorList>
    </citation>
    <scope>NUCLEOTIDE SEQUENCE [LARGE SCALE GENOMIC DNA]</scope>
    <source>
        <strain evidence="2 3">3B1D</strain>
    </source>
</reference>
<organism evidence="2 3">
    <name type="scientific">Candidatus Kurthia intestinigallinarum</name>
    <dbReference type="NCBI Taxonomy" id="1562256"/>
    <lineage>
        <taxon>Bacteria</taxon>
        <taxon>Bacillati</taxon>
        <taxon>Bacillota</taxon>
        <taxon>Bacilli</taxon>
        <taxon>Bacillales</taxon>
        <taxon>Caryophanaceae</taxon>
        <taxon>Kurthia</taxon>
    </lineage>
</organism>
<dbReference type="AlphaFoldDB" id="A0A433RNV4"/>
<protein>
    <recommendedName>
        <fullName evidence="4">DUF3800 domain-containing protein</fullName>
    </recommendedName>
</protein>
<dbReference type="EMBL" id="JTFC01000219">
    <property type="protein sequence ID" value="RUS49446.1"/>
    <property type="molecule type" value="Genomic_DNA"/>
</dbReference>
<gene>
    <name evidence="2" type="ORF">QI30_19195</name>
    <name evidence="1" type="ORF">QI30_20035</name>
</gene>
<dbReference type="OrthoDB" id="2567918at2"/>
<evidence type="ECO:0008006" key="4">
    <source>
        <dbReference type="Google" id="ProtNLM"/>
    </source>
</evidence>
<evidence type="ECO:0000313" key="3">
    <source>
        <dbReference type="Proteomes" id="UP000288623"/>
    </source>
</evidence>